<dbReference type="PROSITE" id="PS51481">
    <property type="entry name" value="DHAK"/>
    <property type="match status" value="1"/>
</dbReference>
<organism evidence="8 9">
    <name type="scientific">Nitzschia inconspicua</name>
    <dbReference type="NCBI Taxonomy" id="303405"/>
    <lineage>
        <taxon>Eukaryota</taxon>
        <taxon>Sar</taxon>
        <taxon>Stramenopiles</taxon>
        <taxon>Ochrophyta</taxon>
        <taxon>Bacillariophyta</taxon>
        <taxon>Bacillariophyceae</taxon>
        <taxon>Bacillariophycidae</taxon>
        <taxon>Bacillariales</taxon>
        <taxon>Bacillariaceae</taxon>
        <taxon>Nitzschia</taxon>
    </lineage>
</organism>
<evidence type="ECO:0000313" key="8">
    <source>
        <dbReference type="EMBL" id="KAG7342287.1"/>
    </source>
</evidence>
<dbReference type="AlphaFoldDB" id="A0A9K3KEH9"/>
<keyword evidence="3" id="KW-0547">Nucleotide-binding</keyword>
<evidence type="ECO:0000256" key="2">
    <source>
        <dbReference type="ARBA" id="ARBA00022679"/>
    </source>
</evidence>
<evidence type="ECO:0000256" key="5">
    <source>
        <dbReference type="ARBA" id="ARBA00022840"/>
    </source>
</evidence>
<dbReference type="EMBL" id="JAGRRH010000025">
    <property type="protein sequence ID" value="KAG7342287.1"/>
    <property type="molecule type" value="Genomic_DNA"/>
</dbReference>
<name>A0A9K3KEH9_9STRA</name>
<dbReference type="InterPro" id="IPR050861">
    <property type="entry name" value="Dihydroxyacetone_Kinase"/>
</dbReference>
<dbReference type="GO" id="GO:0019563">
    <property type="term" value="P:glycerol catabolic process"/>
    <property type="evidence" value="ECO:0007669"/>
    <property type="project" value="TreeGrafter"/>
</dbReference>
<keyword evidence="5" id="KW-0067">ATP-binding</keyword>
<evidence type="ECO:0000256" key="4">
    <source>
        <dbReference type="ARBA" id="ARBA00022777"/>
    </source>
</evidence>
<comment type="caution">
    <text evidence="8">The sequence shown here is derived from an EMBL/GenBank/DDBJ whole genome shotgun (WGS) entry which is preliminary data.</text>
</comment>
<dbReference type="FunFam" id="1.25.40.340:FF:000002">
    <property type="entry name" value="Dihydroxyacetone kinase, L subunit"/>
    <property type="match status" value="1"/>
</dbReference>
<dbReference type="InterPro" id="IPR004006">
    <property type="entry name" value="DhaK_dom"/>
</dbReference>
<keyword evidence="9" id="KW-1185">Reference proteome</keyword>
<dbReference type="PANTHER" id="PTHR28629">
    <property type="entry name" value="TRIOKINASE/FMN CYCLASE"/>
    <property type="match status" value="1"/>
</dbReference>
<dbReference type="GO" id="GO:0004371">
    <property type="term" value="F:glycerone kinase activity"/>
    <property type="evidence" value="ECO:0007669"/>
    <property type="project" value="InterPro"/>
</dbReference>
<dbReference type="Pfam" id="PF02734">
    <property type="entry name" value="Dak2"/>
    <property type="match status" value="1"/>
</dbReference>
<dbReference type="PANTHER" id="PTHR28629:SF4">
    <property type="entry name" value="TRIOKINASE_FMN CYCLASE"/>
    <property type="match status" value="1"/>
</dbReference>
<reference evidence="8" key="2">
    <citation type="submission" date="2021-04" db="EMBL/GenBank/DDBJ databases">
        <authorList>
            <person name="Podell S."/>
        </authorList>
    </citation>
    <scope>NUCLEOTIDE SEQUENCE</scope>
    <source>
        <strain evidence="8">Hildebrandi</strain>
    </source>
</reference>
<dbReference type="PROSITE" id="PS51480">
    <property type="entry name" value="DHAL"/>
    <property type="match status" value="1"/>
</dbReference>
<evidence type="ECO:0000313" key="9">
    <source>
        <dbReference type="Proteomes" id="UP000693970"/>
    </source>
</evidence>
<protein>
    <submittedName>
        <fullName evidence="8">Dihydroxyacetone kinase</fullName>
    </submittedName>
</protein>
<keyword evidence="4 8" id="KW-0418">Kinase</keyword>
<gene>
    <name evidence="8" type="ORF">IV203_007379</name>
</gene>
<evidence type="ECO:0000259" key="7">
    <source>
        <dbReference type="PROSITE" id="PS51481"/>
    </source>
</evidence>
<accession>A0A9K3KEH9</accession>
<dbReference type="FunFam" id="3.40.50.10440:FF:000001">
    <property type="entry name" value="Dihydroxyacetone kinase, DhaK subunit"/>
    <property type="match status" value="1"/>
</dbReference>
<comment type="similarity">
    <text evidence="1">Belongs to the dihydroxyacetone kinase (DAK) family.</text>
</comment>
<dbReference type="OrthoDB" id="1724672at2759"/>
<proteinExistence type="inferred from homology"/>
<dbReference type="Proteomes" id="UP000693970">
    <property type="component" value="Unassembled WGS sequence"/>
</dbReference>
<dbReference type="GO" id="GO:0005829">
    <property type="term" value="C:cytosol"/>
    <property type="evidence" value="ECO:0007669"/>
    <property type="project" value="TreeGrafter"/>
</dbReference>
<evidence type="ECO:0000256" key="1">
    <source>
        <dbReference type="ARBA" id="ARBA00008757"/>
    </source>
</evidence>
<dbReference type="GO" id="GO:0005524">
    <property type="term" value="F:ATP binding"/>
    <property type="evidence" value="ECO:0007669"/>
    <property type="project" value="UniProtKB-KW"/>
</dbReference>
<dbReference type="SMART" id="SM01120">
    <property type="entry name" value="Dak2"/>
    <property type="match status" value="1"/>
</dbReference>
<reference evidence="8" key="1">
    <citation type="journal article" date="2021" name="Sci. Rep.">
        <title>Diploid genomic architecture of Nitzschia inconspicua, an elite biomass production diatom.</title>
        <authorList>
            <person name="Oliver A."/>
            <person name="Podell S."/>
            <person name="Pinowska A."/>
            <person name="Traller J.C."/>
            <person name="Smith S.R."/>
            <person name="McClure R."/>
            <person name="Beliaev A."/>
            <person name="Bohutskyi P."/>
            <person name="Hill E.A."/>
            <person name="Rabines A."/>
            <person name="Zheng H."/>
            <person name="Allen L.Z."/>
            <person name="Kuo A."/>
            <person name="Grigoriev I.V."/>
            <person name="Allen A.E."/>
            <person name="Hazlebeck D."/>
            <person name="Allen E.E."/>
        </authorList>
    </citation>
    <scope>NUCLEOTIDE SEQUENCE</scope>
    <source>
        <strain evidence="8">Hildebrandi</strain>
    </source>
</reference>
<feature type="domain" description="DhaK" evidence="7">
    <location>
        <begin position="10"/>
        <end position="353"/>
    </location>
</feature>
<evidence type="ECO:0000259" key="6">
    <source>
        <dbReference type="PROSITE" id="PS51480"/>
    </source>
</evidence>
<keyword evidence="2" id="KW-0808">Transferase</keyword>
<feature type="domain" description="DhaL" evidence="6">
    <location>
        <begin position="396"/>
        <end position="592"/>
    </location>
</feature>
<dbReference type="Pfam" id="PF02733">
    <property type="entry name" value="Dak1"/>
    <property type="match status" value="1"/>
</dbReference>
<evidence type="ECO:0000256" key="3">
    <source>
        <dbReference type="ARBA" id="ARBA00022741"/>
    </source>
</evidence>
<dbReference type="FunFam" id="3.30.1180.20:FF:000001">
    <property type="entry name" value="Dihydroxyacetone kinase 1"/>
    <property type="match status" value="1"/>
</dbReference>
<dbReference type="InterPro" id="IPR004007">
    <property type="entry name" value="DhaL_dom"/>
</dbReference>
<sequence>MSKPKQIINDPKLSVDEFIAGLLLQYPNRLQKLQNHHVVLATKPPSDKVQLLSGGGSGHEPSHAGWIGPGMLSGAICGGIFASPSVASILAGIRAAAATQTNKAGILLVVKNYTGDRLNFGMACEMANQEGILCRLVVVADDCALERTKGITGARGVAGTVLVHKIAGAAAVAGKSLNEIVSIVDQVNGLMGTLGIALDAVTIVGAETVNDRLDDKTIEIGLGIHGEAGLKQSTLLTADEMAKEMITTIRDFGRIVKEKDGKSEVVPLYERGNELCILVNNLGGTSNFEMSILANSCVKFLETEHGCKVTRVFVGAFMTSFEMHGASVTILNLSEATPEMKSFLDAPCDAPAWSTCDVWQSGEIRTSSQERPEVVVKDSEKAKISLPPVKLTNFSDVASRMALKAAATLGEHEALLTKYDLIVGDGDCGITMKRGATEVEKRINDGSIPTDHPVTMFASLADAVSDSMGGTSGVLIELMFRKMSSTLSGFDSIGVGEMSQAFQAGVDAICLYGGASVGSRTMLDALVPAASTLVQTNNLVEASSKAKHGADGTAQMKSALAGRSNYLSEETLEGTPDPGAVAVSIVFEALHGCSS</sequence>